<dbReference type="PANTHER" id="PTHR36449">
    <property type="entry name" value="ACETYLTRANSFERASE-RELATED"/>
    <property type="match status" value="1"/>
</dbReference>
<dbReference type="OrthoDB" id="9799147at2"/>
<gene>
    <name evidence="8" type="ORF">XPG1_2383</name>
</gene>
<keyword evidence="4" id="KW-0808">Transferase</keyword>
<evidence type="ECO:0000256" key="2">
    <source>
        <dbReference type="ARBA" id="ARBA00022491"/>
    </source>
</evidence>
<comment type="catalytic activity">
    <reaction evidence="6">
        <text>glycyl-tRNA(Gly) + acetyl-CoA = N-acetylglycyl-tRNA(Gly) + CoA + H(+)</text>
        <dbReference type="Rhea" id="RHEA:81867"/>
        <dbReference type="Rhea" id="RHEA-COMP:9683"/>
        <dbReference type="Rhea" id="RHEA-COMP:19766"/>
        <dbReference type="ChEBI" id="CHEBI:15378"/>
        <dbReference type="ChEBI" id="CHEBI:57287"/>
        <dbReference type="ChEBI" id="CHEBI:57288"/>
        <dbReference type="ChEBI" id="CHEBI:78522"/>
        <dbReference type="ChEBI" id="CHEBI:232036"/>
    </reaction>
</comment>
<evidence type="ECO:0000313" key="9">
    <source>
        <dbReference type="Proteomes" id="UP000032735"/>
    </source>
</evidence>
<evidence type="ECO:0000313" key="8">
    <source>
        <dbReference type="EMBL" id="CDG22039.1"/>
    </source>
</evidence>
<dbReference type="Gene3D" id="3.40.630.30">
    <property type="match status" value="1"/>
</dbReference>
<dbReference type="PROSITE" id="PS51186">
    <property type="entry name" value="GNAT"/>
    <property type="match status" value="1"/>
</dbReference>
<dbReference type="HOGENOM" id="CLU_101288_0_0_6"/>
<keyword evidence="5" id="KW-0012">Acyltransferase</keyword>
<dbReference type="GO" id="GO:0016747">
    <property type="term" value="F:acyltransferase activity, transferring groups other than amino-acyl groups"/>
    <property type="evidence" value="ECO:0007669"/>
    <property type="project" value="InterPro"/>
</dbReference>
<name>A0A068R4R5_9GAMM</name>
<keyword evidence="9" id="KW-1185">Reference proteome</keyword>
<dbReference type="Proteomes" id="UP000032735">
    <property type="component" value="Chromosome"/>
</dbReference>
<keyword evidence="2" id="KW-0678">Repressor</keyword>
<evidence type="ECO:0000256" key="4">
    <source>
        <dbReference type="ARBA" id="ARBA00022679"/>
    </source>
</evidence>
<accession>A0A068R4R5</accession>
<protein>
    <recommendedName>
        <fullName evidence="7">N-acetyltransferase domain-containing protein</fullName>
    </recommendedName>
</protein>
<evidence type="ECO:0000256" key="3">
    <source>
        <dbReference type="ARBA" id="ARBA00022649"/>
    </source>
</evidence>
<evidence type="ECO:0000259" key="7">
    <source>
        <dbReference type="PROSITE" id="PS51186"/>
    </source>
</evidence>
<dbReference type="InterPro" id="IPR016181">
    <property type="entry name" value="Acyl_CoA_acyltransferase"/>
</dbReference>
<feature type="domain" description="N-acetyltransferase" evidence="7">
    <location>
        <begin position="1"/>
        <end position="168"/>
    </location>
</feature>
<dbReference type="SUPFAM" id="SSF55729">
    <property type="entry name" value="Acyl-CoA N-acyltransferases (Nat)"/>
    <property type="match status" value="1"/>
</dbReference>
<dbReference type="STRING" id="1354304.XPG1_2383"/>
<dbReference type="EMBL" id="FO704551">
    <property type="protein sequence ID" value="CDG22039.1"/>
    <property type="molecule type" value="Genomic_DNA"/>
</dbReference>
<dbReference type="InterPro" id="IPR000182">
    <property type="entry name" value="GNAT_dom"/>
</dbReference>
<evidence type="ECO:0000256" key="6">
    <source>
        <dbReference type="ARBA" id="ARBA00049880"/>
    </source>
</evidence>
<evidence type="ECO:0000256" key="1">
    <source>
        <dbReference type="ARBA" id="ARBA00009342"/>
    </source>
</evidence>
<evidence type="ECO:0000256" key="5">
    <source>
        <dbReference type="ARBA" id="ARBA00023315"/>
    </source>
</evidence>
<keyword evidence="3" id="KW-1277">Toxin-antitoxin system</keyword>
<dbReference type="RefSeq" id="WP_045959072.1">
    <property type="nucleotide sequence ID" value="NZ_FO704551.1"/>
</dbReference>
<reference evidence="8 9" key="1">
    <citation type="submission" date="2013-07" db="EMBL/GenBank/DDBJ databases">
        <authorList>
            <person name="Genoscope - CEA"/>
        </authorList>
    </citation>
    <scope>NUCLEOTIDE SEQUENCE [LARGE SCALE GENOMIC DNA]</scope>
    <source>
        <strain evidence="8 9">G6</strain>
    </source>
</reference>
<sequence length="170" mass="18659">MTVNLTEPEPLQHSHSIEAFCSGEESLDHWLKTRAMANQRSRASRTFVTCIDNQVMGYYALSTGVITTSQAVGRFKRNMPSDIPIILLGRLAVDVKAKGMGIGRALVKDAALRVLQASGLVGVRGMVVHALSEEAKRFYEYIGFVPSPIDPMMLMITLTDLQLAMGIHPN</sequence>
<proteinExistence type="inferred from homology"/>
<organism evidence="8 9">
    <name type="scientific">Xenorhabdus poinarii G6</name>
    <dbReference type="NCBI Taxonomy" id="1354304"/>
    <lineage>
        <taxon>Bacteria</taxon>
        <taxon>Pseudomonadati</taxon>
        <taxon>Pseudomonadota</taxon>
        <taxon>Gammaproteobacteria</taxon>
        <taxon>Enterobacterales</taxon>
        <taxon>Morganellaceae</taxon>
        <taxon>Xenorhabdus</taxon>
    </lineage>
</organism>
<comment type="similarity">
    <text evidence="1">Belongs to the acetyltransferase family. GNAT subfamily.</text>
</comment>
<dbReference type="Pfam" id="PF13508">
    <property type="entry name" value="Acetyltransf_7"/>
    <property type="match status" value="1"/>
</dbReference>
<dbReference type="AlphaFoldDB" id="A0A068R4R5"/>
<dbReference type="KEGG" id="xpo:XPG1_2383"/>
<dbReference type="PANTHER" id="PTHR36449:SF1">
    <property type="entry name" value="ACETYLTRANSFERASE"/>
    <property type="match status" value="1"/>
</dbReference>